<proteinExistence type="predicted"/>
<organism evidence="1 2">
    <name type="scientific">Candidatus Pseudomonas adelgestsugas</name>
    <dbReference type="NCBI Taxonomy" id="1302376"/>
    <lineage>
        <taxon>Bacteria</taxon>
        <taxon>Pseudomonadati</taxon>
        <taxon>Pseudomonadota</taxon>
        <taxon>Gammaproteobacteria</taxon>
        <taxon>Pseudomonadales</taxon>
        <taxon>Pseudomonadaceae</taxon>
        <taxon>Pseudomonas</taxon>
    </lineage>
</organism>
<dbReference type="EMBL" id="CP026512">
    <property type="protein sequence ID" value="QAX81395.1"/>
    <property type="molecule type" value="Genomic_DNA"/>
</dbReference>
<evidence type="ECO:0000313" key="2">
    <source>
        <dbReference type="Proteomes" id="UP000288953"/>
    </source>
</evidence>
<dbReference type="Proteomes" id="UP000288953">
    <property type="component" value="Chromosome"/>
</dbReference>
<accession>A0ABX5R6X9</accession>
<gene>
    <name evidence="1" type="ORF">C3B55_00020</name>
</gene>
<reference evidence="1 2" key="1">
    <citation type="journal article" date="2018" name="Genome Biol. Evol.">
        <title>Partnering With a Pest: Genomes of Hemlock Woolly Adelgid Symbionts Reveal Atypical Nutritional Provisioning Patterns in Dual-Obligate Bacteria.</title>
        <authorList>
            <person name="Weglarz K.M."/>
            <person name="Havill N.P."/>
            <person name="Burke G.R."/>
            <person name="von Dohlen C.D."/>
        </authorList>
    </citation>
    <scope>NUCLEOTIDE SEQUENCE [LARGE SCALE GENOMIC DNA]</scope>
    <source>
        <strain evidence="1 2">HWA_ENA</strain>
    </source>
</reference>
<sequence length="74" mass="8418">MSVYILVSMQYWLGRASYEVRNGSPSNHCIGTANTAYLVKILLEWLRINFVAIIYPLTGSQNNDVNHNNIMTNI</sequence>
<name>A0ABX5R6X9_9PSED</name>
<protein>
    <submittedName>
        <fullName evidence="1">Uncharacterized protein</fullName>
    </submittedName>
</protein>
<keyword evidence="2" id="KW-1185">Reference proteome</keyword>
<evidence type="ECO:0000313" key="1">
    <source>
        <dbReference type="EMBL" id="QAX81395.1"/>
    </source>
</evidence>